<dbReference type="GO" id="GO:0004144">
    <property type="term" value="F:diacylglycerol O-acyltransferase activity"/>
    <property type="evidence" value="ECO:0007669"/>
    <property type="project" value="TreeGrafter"/>
</dbReference>
<dbReference type="CDD" id="cd07987">
    <property type="entry name" value="LPLAT_MGAT-like"/>
    <property type="match status" value="1"/>
</dbReference>
<reference evidence="12" key="1">
    <citation type="submission" date="2021-06" db="EMBL/GenBank/DDBJ databases">
        <authorList>
            <person name="Hodson N. C."/>
            <person name="Mongue J. A."/>
            <person name="Jaron S. K."/>
        </authorList>
    </citation>
    <scope>NUCLEOTIDE SEQUENCE</scope>
</reference>
<evidence type="ECO:0000256" key="10">
    <source>
        <dbReference type="ARBA" id="ARBA00023315"/>
    </source>
</evidence>
<comment type="caution">
    <text evidence="12">The sequence shown here is derived from an EMBL/GenBank/DDBJ whole genome shotgun (WGS) entry which is preliminary data.</text>
</comment>
<organism evidence="12 13">
    <name type="scientific">Allacma fusca</name>
    <dbReference type="NCBI Taxonomy" id="39272"/>
    <lineage>
        <taxon>Eukaryota</taxon>
        <taxon>Metazoa</taxon>
        <taxon>Ecdysozoa</taxon>
        <taxon>Arthropoda</taxon>
        <taxon>Hexapoda</taxon>
        <taxon>Collembola</taxon>
        <taxon>Symphypleona</taxon>
        <taxon>Sminthuridae</taxon>
        <taxon>Allacma</taxon>
    </lineage>
</organism>
<keyword evidence="5 11" id="KW-0812">Transmembrane</keyword>
<accession>A0A8J2LT63</accession>
<keyword evidence="3" id="KW-0444">Lipid biosynthesis</keyword>
<evidence type="ECO:0000256" key="9">
    <source>
        <dbReference type="ARBA" id="ARBA00023136"/>
    </source>
</evidence>
<keyword evidence="10" id="KW-0012">Acyltransferase</keyword>
<sequence length="316" mass="35798">MDVGTVANITLAAIWFVTGPVALVLMPYLLFYTSYYPYVIAYWLWCLYDRHTKSRIKRRSDWFRKLFVWDYLRDYYPCKLVKTAELDPSRNYVIGLHPHGISVAGGLNFATETGGFSKKFPGIRPFVLVHELLLLFVPSREIAVPLGFSSVAKASFQYLLQERDGGNAIVLVPGGVKEMIATRHGNNIDLFLKNRKGFVREALINGASLVPAFTFGEHELYIAHDVKPGSLFAKLQKLISQYLHLPLLNVTGKYMFLPLQKPITTVVGTPIHIERNIAPTKAEIDDLHSKYIQNLVDLFETQKGNYGGKDQKLTFL</sequence>
<dbReference type="EMBL" id="CAJVCH010571478">
    <property type="protein sequence ID" value="CAG7837608.1"/>
    <property type="molecule type" value="Genomic_DNA"/>
</dbReference>
<keyword evidence="13" id="KW-1185">Reference proteome</keyword>
<proteinExistence type="inferred from homology"/>
<dbReference type="InterPro" id="IPR007130">
    <property type="entry name" value="DAGAT"/>
</dbReference>
<evidence type="ECO:0000256" key="5">
    <source>
        <dbReference type="ARBA" id="ARBA00022692"/>
    </source>
</evidence>
<evidence type="ECO:0000256" key="11">
    <source>
        <dbReference type="RuleBase" id="RU367023"/>
    </source>
</evidence>
<name>A0A8J2LT63_9HEXA</name>
<dbReference type="PANTHER" id="PTHR12317">
    <property type="entry name" value="DIACYLGLYCEROL O-ACYLTRANSFERASE"/>
    <property type="match status" value="1"/>
</dbReference>
<evidence type="ECO:0000256" key="2">
    <source>
        <dbReference type="ARBA" id="ARBA00005420"/>
    </source>
</evidence>
<comment type="caution">
    <text evidence="11">Lacks conserved residue(s) required for the propagation of feature annotation.</text>
</comment>
<evidence type="ECO:0000256" key="4">
    <source>
        <dbReference type="ARBA" id="ARBA00022679"/>
    </source>
</evidence>
<dbReference type="AlphaFoldDB" id="A0A8J2LT63"/>
<evidence type="ECO:0000256" key="1">
    <source>
        <dbReference type="ARBA" id="ARBA00004477"/>
    </source>
</evidence>
<gene>
    <name evidence="12" type="ORF">AFUS01_LOCUS46695</name>
</gene>
<dbReference type="EC" id="2.3.1.-" evidence="11"/>
<keyword evidence="8" id="KW-0443">Lipid metabolism</keyword>
<evidence type="ECO:0000313" key="12">
    <source>
        <dbReference type="EMBL" id="CAG7837608.1"/>
    </source>
</evidence>
<keyword evidence="7 11" id="KW-1133">Transmembrane helix</keyword>
<comment type="subcellular location">
    <subcellularLocation>
        <location evidence="1 11">Endoplasmic reticulum membrane</location>
        <topology evidence="1 11">Multi-pass membrane protein</topology>
    </subcellularLocation>
</comment>
<feature type="transmembrane region" description="Helical" evidence="11">
    <location>
        <begin position="7"/>
        <end position="29"/>
    </location>
</feature>
<evidence type="ECO:0000256" key="7">
    <source>
        <dbReference type="ARBA" id="ARBA00022989"/>
    </source>
</evidence>
<evidence type="ECO:0000256" key="8">
    <source>
        <dbReference type="ARBA" id="ARBA00023098"/>
    </source>
</evidence>
<evidence type="ECO:0000313" key="13">
    <source>
        <dbReference type="Proteomes" id="UP000708208"/>
    </source>
</evidence>
<protein>
    <recommendedName>
        <fullName evidence="11">Acyltransferase</fullName>
        <ecNumber evidence="11">2.3.1.-</ecNumber>
    </recommendedName>
</protein>
<dbReference type="GO" id="GO:0005789">
    <property type="term" value="C:endoplasmic reticulum membrane"/>
    <property type="evidence" value="ECO:0007669"/>
    <property type="project" value="UniProtKB-SubCell"/>
</dbReference>
<evidence type="ECO:0000256" key="6">
    <source>
        <dbReference type="ARBA" id="ARBA00022824"/>
    </source>
</evidence>
<evidence type="ECO:0000256" key="3">
    <source>
        <dbReference type="ARBA" id="ARBA00022516"/>
    </source>
</evidence>
<dbReference type="GO" id="GO:0019432">
    <property type="term" value="P:triglyceride biosynthetic process"/>
    <property type="evidence" value="ECO:0007669"/>
    <property type="project" value="TreeGrafter"/>
</dbReference>
<dbReference type="PANTHER" id="PTHR12317:SF79">
    <property type="entry name" value="ACYLTRANSFERASE"/>
    <property type="match status" value="1"/>
</dbReference>
<keyword evidence="4 11" id="KW-0808">Transferase</keyword>
<dbReference type="Proteomes" id="UP000708208">
    <property type="component" value="Unassembled WGS sequence"/>
</dbReference>
<dbReference type="Pfam" id="PF03982">
    <property type="entry name" value="DAGAT"/>
    <property type="match status" value="1"/>
</dbReference>
<comment type="similarity">
    <text evidence="2 11">Belongs to the diacylglycerol acyltransferase family.</text>
</comment>
<dbReference type="OrthoDB" id="264532at2759"/>
<keyword evidence="9 11" id="KW-0472">Membrane</keyword>
<keyword evidence="6 11" id="KW-0256">Endoplasmic reticulum</keyword>